<evidence type="ECO:0000313" key="2">
    <source>
        <dbReference type="EMBL" id="EFC43961.1"/>
    </source>
</evidence>
<evidence type="ECO:0000256" key="1">
    <source>
        <dbReference type="SAM" id="SignalP"/>
    </source>
</evidence>
<dbReference type="EMBL" id="GG738870">
    <property type="protein sequence ID" value="EFC43961.1"/>
    <property type="molecule type" value="Genomic_DNA"/>
</dbReference>
<keyword evidence="1" id="KW-0732">Signal</keyword>
<accession>D2VGG6</accession>
<evidence type="ECO:0000313" key="3">
    <source>
        <dbReference type="Proteomes" id="UP000006671"/>
    </source>
</evidence>
<protein>
    <submittedName>
        <fullName evidence="2">Predicted protein</fullName>
    </submittedName>
</protein>
<proteinExistence type="predicted"/>
<dbReference type="Proteomes" id="UP000006671">
    <property type="component" value="Unassembled WGS sequence"/>
</dbReference>
<reference evidence="2 3" key="1">
    <citation type="journal article" date="2010" name="Cell">
        <title>The genome of Naegleria gruberi illuminates early eukaryotic versatility.</title>
        <authorList>
            <person name="Fritz-Laylin L.K."/>
            <person name="Prochnik S.E."/>
            <person name="Ginger M.L."/>
            <person name="Dacks J.B."/>
            <person name="Carpenter M.L."/>
            <person name="Field M.C."/>
            <person name="Kuo A."/>
            <person name="Paredez A."/>
            <person name="Chapman J."/>
            <person name="Pham J."/>
            <person name="Shu S."/>
            <person name="Neupane R."/>
            <person name="Cipriano M."/>
            <person name="Mancuso J."/>
            <person name="Tu H."/>
            <person name="Salamov A."/>
            <person name="Lindquist E."/>
            <person name="Shapiro H."/>
            <person name="Lucas S."/>
            <person name="Grigoriev I.V."/>
            <person name="Cande W.Z."/>
            <person name="Fulton C."/>
            <person name="Rokhsar D.S."/>
            <person name="Dawson S.C."/>
        </authorList>
    </citation>
    <scope>NUCLEOTIDE SEQUENCE [LARGE SCALE GENOMIC DNA]</scope>
    <source>
        <strain evidence="2 3">NEG-M</strain>
    </source>
</reference>
<organism evidence="3">
    <name type="scientific">Naegleria gruberi</name>
    <name type="common">Amoeba</name>
    <dbReference type="NCBI Taxonomy" id="5762"/>
    <lineage>
        <taxon>Eukaryota</taxon>
        <taxon>Discoba</taxon>
        <taxon>Heterolobosea</taxon>
        <taxon>Tetramitia</taxon>
        <taxon>Eutetramitia</taxon>
        <taxon>Vahlkampfiidae</taxon>
        <taxon>Naegleria</taxon>
    </lineage>
</organism>
<name>D2VGG6_NAEGR</name>
<gene>
    <name evidence="2" type="ORF">NAEGRDRAFT_67969</name>
</gene>
<keyword evidence="3" id="KW-1185">Reference proteome</keyword>
<feature type="signal peptide" evidence="1">
    <location>
        <begin position="1"/>
        <end position="21"/>
    </location>
</feature>
<sequence>MILQRILFVCILLTWIGLSLALSIHKPKLVSTLSKTSQKEQFLITTYFDYFNCKSMDYLKSITIEPVTSSNKFYCQNTQCYTTSHWDITMNYRCVYSELSDLFKNYSMPLAIEYQYDTENGGNTCKDDLLQEITAYPAADCIERNHIPITYECKNGYYIETLYNASTPTTEPCQSNNIIKQTKIPINTCTTDGYMYNCNQ</sequence>
<dbReference type="GeneID" id="8850095"/>
<dbReference type="AlphaFoldDB" id="D2VGG6"/>
<dbReference type="KEGG" id="ngr:NAEGRDRAFT_67969"/>
<dbReference type="VEuPathDB" id="AmoebaDB:NAEGRDRAFT_67969"/>
<dbReference type="InParanoid" id="D2VGG6"/>
<feature type="chain" id="PRO_5003037533" evidence="1">
    <location>
        <begin position="22"/>
        <end position="200"/>
    </location>
</feature>
<dbReference type="RefSeq" id="XP_002676705.1">
    <property type="nucleotide sequence ID" value="XM_002676659.1"/>
</dbReference>